<dbReference type="Pfam" id="PF05990">
    <property type="entry name" value="DUF900"/>
    <property type="match status" value="1"/>
</dbReference>
<accession>A0A366XBS8</accession>
<comment type="caution">
    <text evidence="1">The sequence shown here is derived from an EMBL/GenBank/DDBJ whole genome shotgun (WGS) entry which is preliminary data.</text>
</comment>
<dbReference type="EMBL" id="QOCE01000002">
    <property type="protein sequence ID" value="RBW62623.1"/>
    <property type="molecule type" value="Genomic_DNA"/>
</dbReference>
<dbReference type="Gene3D" id="3.40.50.1820">
    <property type="entry name" value="alpha/beta hydrolase"/>
    <property type="match status" value="1"/>
</dbReference>
<sequence length="323" mass="36085">MVHSGLLKEVFSVDYFLSVRGRQGDGYSNRMGGAKYLAVPETAGTYSKSHEIRATQWVRDVQAAAGATAQEKGHIVVFVHGFNTDQWDMLERHRKIRKGLESQGFKGVVISYDWPSDGSVLGYTSDRRDARRSADLLFSNGITRLSKLQTADCDYNIHVLAHSMGAYLVREAFDYADDDHVTAQKSWTVSQVALVAADTSSKSMKAGNSKTSSLLRHSTRVTNYYSPFDEVLSVSEVKRIGVSRRLGRVGMPQDRAEKAVNLYCGRFFNDNRAGFGDGTAITHSWYFDAPRFYEDLFHTVMGKLDREVIPTRGRTDQGNLALV</sequence>
<gene>
    <name evidence="1" type="ORF">DS909_00455</name>
</gene>
<proteinExistence type="predicted"/>
<dbReference type="Proteomes" id="UP000252706">
    <property type="component" value="Unassembled WGS sequence"/>
</dbReference>
<evidence type="ECO:0000313" key="1">
    <source>
        <dbReference type="EMBL" id="RBW62623.1"/>
    </source>
</evidence>
<dbReference type="InterPro" id="IPR010297">
    <property type="entry name" value="DUF900_hydrolase"/>
</dbReference>
<dbReference type="SUPFAM" id="SSF53474">
    <property type="entry name" value="alpha/beta-Hydrolases"/>
    <property type="match status" value="1"/>
</dbReference>
<evidence type="ECO:0000313" key="2">
    <source>
        <dbReference type="Proteomes" id="UP000252706"/>
    </source>
</evidence>
<evidence type="ECO:0008006" key="3">
    <source>
        <dbReference type="Google" id="ProtNLM"/>
    </source>
</evidence>
<dbReference type="AlphaFoldDB" id="A0A366XBS8"/>
<protein>
    <recommendedName>
        <fullName evidence="3">Alpha/beta hydrolase</fullName>
    </recommendedName>
</protein>
<name>A0A366XBS8_9RHOB</name>
<dbReference type="RefSeq" id="WP_113821471.1">
    <property type="nucleotide sequence ID" value="NZ_QOCE01000002.1"/>
</dbReference>
<dbReference type="InterPro" id="IPR029058">
    <property type="entry name" value="AB_hydrolase_fold"/>
</dbReference>
<organism evidence="1 2">
    <name type="scientific">Phaeobacter gallaeciensis</name>
    <dbReference type="NCBI Taxonomy" id="60890"/>
    <lineage>
        <taxon>Bacteria</taxon>
        <taxon>Pseudomonadati</taxon>
        <taxon>Pseudomonadota</taxon>
        <taxon>Alphaproteobacteria</taxon>
        <taxon>Rhodobacterales</taxon>
        <taxon>Roseobacteraceae</taxon>
        <taxon>Phaeobacter</taxon>
    </lineage>
</organism>
<reference evidence="1 2" key="1">
    <citation type="submission" date="2018-07" db="EMBL/GenBank/DDBJ databases">
        <title>Modular assembly of carbohydrate-degrading microbial communities in the ocean.</title>
        <authorList>
            <person name="Enke T.N."/>
            <person name="Datta M.S."/>
            <person name="Schwartzman J.A."/>
            <person name="Cermak N."/>
            <person name="Schmitz D.A."/>
            <person name="Barrere J."/>
            <person name="Cordero O.X."/>
        </authorList>
    </citation>
    <scope>NUCLEOTIDE SEQUENCE [LARGE SCALE GENOMIC DNA]</scope>
    <source>
        <strain evidence="1 2">C3M10</strain>
    </source>
</reference>
<dbReference type="OrthoDB" id="9797755at2"/>